<reference evidence="3 4" key="1">
    <citation type="submission" date="2018-11" db="EMBL/GenBank/DDBJ databases">
        <title>Genome assembly of Steccherinum ochraceum LE-BIN_3174, the white-rot fungus of the Steccherinaceae family (The Residual Polyporoid clade, Polyporales, Basidiomycota).</title>
        <authorList>
            <person name="Fedorova T.V."/>
            <person name="Glazunova O.A."/>
            <person name="Landesman E.O."/>
            <person name="Moiseenko K.V."/>
            <person name="Psurtseva N.V."/>
            <person name="Savinova O.S."/>
            <person name="Shakhova N.V."/>
            <person name="Tyazhelova T.V."/>
            <person name="Vasina D.V."/>
        </authorList>
    </citation>
    <scope>NUCLEOTIDE SEQUENCE [LARGE SCALE GENOMIC DNA]</scope>
    <source>
        <strain evidence="3 4">LE-BIN_3174</strain>
    </source>
</reference>
<evidence type="ECO:0000313" key="4">
    <source>
        <dbReference type="Proteomes" id="UP000292702"/>
    </source>
</evidence>
<protein>
    <submittedName>
        <fullName evidence="3">Uncharacterized protein</fullName>
    </submittedName>
</protein>
<sequence length="429" mass="46078">MSTIIPTNDLETSPIIRNASDSPSLISKHLLKRISLTSGHQDSTSSLASENYYTAESASLRSASLESIHDGSSPLALQILGESLPPPPTLIITTVPTVQIQGVEETSPVSLLSSGACTPRPPGWEQPPPSPTLSATSSIHFAAPLSLREPRPAAHAGVTSLGLLSIGSKTQRRKMSVSSGSNMSTTDEEGDNGHLQLQLVPSRISTAGTRTHVDEPGDSGAGGGGKAEVAGVVEVVKEVVTTEADVMEVPAPTGSALAKFRKAGKLAGRARRIIRRIWRVDAEVTVVQVGAVTERTTMSDAVKPILQEVSTSKKVPQPTEDAKEDLIEARLMVELDQLKAEMDDLRARLLQAEHGRGLLDEEMAGIKNSLEEMRQDAARKEPVAADVLQTLELCDLAERLKNELASEKRVRKQEIFNLHRIHRETLLGR</sequence>
<keyword evidence="4" id="KW-1185">Reference proteome</keyword>
<dbReference type="AlphaFoldDB" id="A0A4R0R0T5"/>
<proteinExistence type="predicted"/>
<feature type="compositionally biased region" description="Polar residues" evidence="2">
    <location>
        <begin position="176"/>
        <end position="185"/>
    </location>
</feature>
<dbReference type="Proteomes" id="UP000292702">
    <property type="component" value="Unassembled WGS sequence"/>
</dbReference>
<feature type="coiled-coil region" evidence="1">
    <location>
        <begin position="328"/>
        <end position="355"/>
    </location>
</feature>
<dbReference type="EMBL" id="RWJN01000607">
    <property type="protein sequence ID" value="TCD60381.1"/>
    <property type="molecule type" value="Genomic_DNA"/>
</dbReference>
<evidence type="ECO:0000313" key="3">
    <source>
        <dbReference type="EMBL" id="TCD60381.1"/>
    </source>
</evidence>
<keyword evidence="1" id="KW-0175">Coiled coil</keyword>
<gene>
    <name evidence="3" type="ORF">EIP91_010253</name>
</gene>
<comment type="caution">
    <text evidence="3">The sequence shown here is derived from an EMBL/GenBank/DDBJ whole genome shotgun (WGS) entry which is preliminary data.</text>
</comment>
<organism evidence="3 4">
    <name type="scientific">Steccherinum ochraceum</name>
    <dbReference type="NCBI Taxonomy" id="92696"/>
    <lineage>
        <taxon>Eukaryota</taxon>
        <taxon>Fungi</taxon>
        <taxon>Dikarya</taxon>
        <taxon>Basidiomycota</taxon>
        <taxon>Agaricomycotina</taxon>
        <taxon>Agaricomycetes</taxon>
        <taxon>Polyporales</taxon>
        <taxon>Steccherinaceae</taxon>
        <taxon>Steccherinum</taxon>
    </lineage>
</organism>
<feature type="region of interest" description="Disordered" evidence="2">
    <location>
        <begin position="170"/>
        <end position="194"/>
    </location>
</feature>
<feature type="region of interest" description="Disordered" evidence="2">
    <location>
        <begin position="206"/>
        <end position="226"/>
    </location>
</feature>
<feature type="compositionally biased region" description="Pro residues" evidence="2">
    <location>
        <begin position="119"/>
        <end position="131"/>
    </location>
</feature>
<feature type="region of interest" description="Disordered" evidence="2">
    <location>
        <begin position="111"/>
        <end position="136"/>
    </location>
</feature>
<evidence type="ECO:0000256" key="1">
    <source>
        <dbReference type="SAM" id="Coils"/>
    </source>
</evidence>
<evidence type="ECO:0000256" key="2">
    <source>
        <dbReference type="SAM" id="MobiDB-lite"/>
    </source>
</evidence>
<name>A0A4R0R0T5_9APHY</name>
<accession>A0A4R0R0T5</accession>